<dbReference type="RefSeq" id="XP_056498382.1">
    <property type="nucleotide sequence ID" value="XM_056646831.1"/>
</dbReference>
<dbReference type="AlphaFoldDB" id="A0A9W9NQR9"/>
<evidence type="ECO:0000256" key="2">
    <source>
        <dbReference type="ARBA" id="ARBA00023002"/>
    </source>
</evidence>
<keyword evidence="8" id="KW-1185">Reference proteome</keyword>
<dbReference type="PANTHER" id="PTHR22604:SF105">
    <property type="entry name" value="TRANS-1,2-DIHYDROBENZENE-1,2-DIOL DEHYDROGENASE"/>
    <property type="match status" value="1"/>
</dbReference>
<dbReference type="Proteomes" id="UP001147733">
    <property type="component" value="Unassembled WGS sequence"/>
</dbReference>
<keyword evidence="2" id="KW-0560">Oxidoreductase</keyword>
<dbReference type="EC" id="1.1.1.179" evidence="3"/>
<feature type="domain" description="Gfo/Idh/MocA-like oxidoreductase N-terminal" evidence="6">
    <location>
        <begin position="28"/>
        <end position="153"/>
    </location>
</feature>
<proteinExistence type="inferred from homology"/>
<comment type="catalytic activity">
    <reaction evidence="5">
        <text>D-xylose + NADP(+) = D-xylono-1,5-lactone + NADPH + H(+)</text>
        <dbReference type="Rhea" id="RHEA:22000"/>
        <dbReference type="ChEBI" id="CHEBI:15378"/>
        <dbReference type="ChEBI" id="CHEBI:15867"/>
        <dbReference type="ChEBI" id="CHEBI:53455"/>
        <dbReference type="ChEBI" id="CHEBI:57783"/>
        <dbReference type="ChEBI" id="CHEBI:58349"/>
        <dbReference type="EC" id="1.1.1.179"/>
    </reaction>
</comment>
<dbReference type="GO" id="GO:0000166">
    <property type="term" value="F:nucleotide binding"/>
    <property type="evidence" value="ECO:0007669"/>
    <property type="project" value="InterPro"/>
</dbReference>
<dbReference type="SUPFAM" id="SSF55347">
    <property type="entry name" value="Glyceraldehyde-3-phosphate dehydrogenase-like, C-terminal domain"/>
    <property type="match status" value="1"/>
</dbReference>
<evidence type="ECO:0000256" key="1">
    <source>
        <dbReference type="ARBA" id="ARBA00010928"/>
    </source>
</evidence>
<evidence type="ECO:0000256" key="4">
    <source>
        <dbReference type="ARBA" id="ARBA00042988"/>
    </source>
</evidence>
<gene>
    <name evidence="7" type="ORF">N7469_007913</name>
</gene>
<reference evidence="7" key="1">
    <citation type="submission" date="2022-11" db="EMBL/GenBank/DDBJ databases">
        <authorList>
            <person name="Petersen C."/>
        </authorList>
    </citation>
    <scope>NUCLEOTIDE SEQUENCE</scope>
    <source>
        <strain evidence="7">IBT 23319</strain>
    </source>
</reference>
<dbReference type="GeneID" id="81385998"/>
<evidence type="ECO:0000313" key="8">
    <source>
        <dbReference type="Proteomes" id="UP001147733"/>
    </source>
</evidence>
<dbReference type="InterPro" id="IPR000683">
    <property type="entry name" value="Gfo/Idh/MocA-like_OxRdtase_N"/>
</dbReference>
<dbReference type="EMBL" id="JAPQKT010000007">
    <property type="protein sequence ID" value="KAJ5224410.1"/>
    <property type="molecule type" value="Genomic_DNA"/>
</dbReference>
<dbReference type="SUPFAM" id="SSF51735">
    <property type="entry name" value="NAD(P)-binding Rossmann-fold domains"/>
    <property type="match status" value="1"/>
</dbReference>
<reference evidence="7" key="2">
    <citation type="journal article" date="2023" name="IMA Fungus">
        <title>Comparative genomic study of the Penicillium genus elucidates a diverse pangenome and 15 lateral gene transfer events.</title>
        <authorList>
            <person name="Petersen C."/>
            <person name="Sorensen T."/>
            <person name="Nielsen M.R."/>
            <person name="Sondergaard T.E."/>
            <person name="Sorensen J.L."/>
            <person name="Fitzpatrick D.A."/>
            <person name="Frisvad J.C."/>
            <person name="Nielsen K.L."/>
        </authorList>
    </citation>
    <scope>NUCLEOTIDE SEQUENCE</scope>
    <source>
        <strain evidence="7">IBT 23319</strain>
    </source>
</reference>
<comment type="similarity">
    <text evidence="1">Belongs to the Gfo/Idh/MocA family.</text>
</comment>
<dbReference type="Gene3D" id="3.40.50.720">
    <property type="entry name" value="NAD(P)-binding Rossmann-like Domain"/>
    <property type="match status" value="1"/>
</dbReference>
<dbReference type="Gene3D" id="3.30.360.10">
    <property type="entry name" value="Dihydrodipicolinate Reductase, domain 2"/>
    <property type="match status" value="1"/>
</dbReference>
<dbReference type="InterPro" id="IPR050984">
    <property type="entry name" value="Gfo/Idh/MocA_domain"/>
</dbReference>
<comment type="caution">
    <text evidence="7">The sequence shown here is derived from an EMBL/GenBank/DDBJ whole genome shotgun (WGS) entry which is preliminary data.</text>
</comment>
<sequence>MLFFNSIARVYHSLVSPPTIPKKQDDAIRIGLLGASTIAPFAVITPAKSHPEVIVAAIAARDIKRAHAYAQKYNIPIVHSSYQGKPLSILLIGFLIANLPSQALLDDPSIDVVYIALPNSHHFEWSLRSLQAGKHVLLEKPCCSNATEARRLFNHPLLTSPNSPVLLEAFHYQFHPAWQIFLTQVHQYPGSIQSASSQFYLPWLVLGKDDIRFKYSLGGGCLMDIATYCVSSVRQIVGRQTKLSPTEVNYRPDSSFLGQSDTEPQIDKAMSAKFLTPSSQSIQIQGDSAFTGWPSFLPYSWRNILPTFPWPKSEAVFEPVLVDTMVQEDGVPLQHFSRRTITIWNHIFPFIYHRIDISDLHTLRRGDDIVKSWNDIRYEKAYNWPKDDKRAVVYRDWWSTYRCQLEEFVNRIKDREGSGVWIDREESILQMETIDETYESAGLKPRATREFEI</sequence>
<accession>A0A9W9NQR9</accession>
<organism evidence="7 8">
    <name type="scientific">Penicillium citrinum</name>
    <dbReference type="NCBI Taxonomy" id="5077"/>
    <lineage>
        <taxon>Eukaryota</taxon>
        <taxon>Fungi</taxon>
        <taxon>Dikarya</taxon>
        <taxon>Ascomycota</taxon>
        <taxon>Pezizomycotina</taxon>
        <taxon>Eurotiomycetes</taxon>
        <taxon>Eurotiomycetidae</taxon>
        <taxon>Eurotiales</taxon>
        <taxon>Aspergillaceae</taxon>
        <taxon>Penicillium</taxon>
    </lineage>
</organism>
<evidence type="ECO:0000259" key="6">
    <source>
        <dbReference type="Pfam" id="PF01408"/>
    </source>
</evidence>
<dbReference type="Pfam" id="PF01408">
    <property type="entry name" value="GFO_IDH_MocA"/>
    <property type="match status" value="1"/>
</dbReference>
<dbReference type="GO" id="GO:0047837">
    <property type="term" value="F:D-xylose 1-dehydrogenase (NADP+) activity"/>
    <property type="evidence" value="ECO:0007669"/>
    <property type="project" value="UniProtKB-EC"/>
</dbReference>
<dbReference type="PANTHER" id="PTHR22604">
    <property type="entry name" value="OXIDOREDUCTASES"/>
    <property type="match status" value="1"/>
</dbReference>
<name>A0A9W9NQR9_PENCI</name>
<dbReference type="InterPro" id="IPR036291">
    <property type="entry name" value="NAD(P)-bd_dom_sf"/>
</dbReference>
<dbReference type="OrthoDB" id="6417021at2759"/>
<evidence type="ECO:0000256" key="5">
    <source>
        <dbReference type="ARBA" id="ARBA00049233"/>
    </source>
</evidence>
<protein>
    <recommendedName>
        <fullName evidence="3">D-xylose 1-dehydrogenase (NADP(+), D-xylono-1,5-lactone-forming)</fullName>
        <ecNumber evidence="3">1.1.1.179</ecNumber>
    </recommendedName>
    <alternativeName>
        <fullName evidence="4">D-xylose-NADP dehydrogenase</fullName>
    </alternativeName>
</protein>
<evidence type="ECO:0000313" key="7">
    <source>
        <dbReference type="EMBL" id="KAJ5224410.1"/>
    </source>
</evidence>
<evidence type="ECO:0000256" key="3">
    <source>
        <dbReference type="ARBA" id="ARBA00038984"/>
    </source>
</evidence>